<feature type="transmembrane region" description="Helical" evidence="1">
    <location>
        <begin position="137"/>
        <end position="158"/>
    </location>
</feature>
<reference evidence="2" key="1">
    <citation type="submission" date="2024-08" db="EMBL/GenBank/DDBJ databases">
        <authorList>
            <person name="Yu S.T."/>
        </authorList>
    </citation>
    <scope>NUCLEOTIDE SEQUENCE</scope>
    <source>
        <strain evidence="2">R33</strain>
    </source>
</reference>
<feature type="transmembrane region" description="Helical" evidence="1">
    <location>
        <begin position="170"/>
        <end position="187"/>
    </location>
</feature>
<name>A0AB39YB43_9ACTN</name>
<evidence type="ECO:0008006" key="3">
    <source>
        <dbReference type="Google" id="ProtNLM"/>
    </source>
</evidence>
<dbReference type="RefSeq" id="WP_053790324.1">
    <property type="nucleotide sequence ID" value="NZ_CP165727.1"/>
</dbReference>
<gene>
    <name evidence="2" type="ORF">AB5J51_32210</name>
</gene>
<protein>
    <recommendedName>
        <fullName evidence="3">Yip1 domain-containing protein</fullName>
    </recommendedName>
</protein>
<proteinExistence type="predicted"/>
<evidence type="ECO:0000313" key="2">
    <source>
        <dbReference type="EMBL" id="XDV67258.1"/>
    </source>
</evidence>
<evidence type="ECO:0000256" key="1">
    <source>
        <dbReference type="SAM" id="Phobius"/>
    </source>
</evidence>
<keyword evidence="1" id="KW-0472">Membrane</keyword>
<dbReference type="AlphaFoldDB" id="A0AB39YB43"/>
<accession>A0AB39YB43</accession>
<organism evidence="2">
    <name type="scientific">Streptomyces sp. R33</name>
    <dbReference type="NCBI Taxonomy" id="3238629"/>
    <lineage>
        <taxon>Bacteria</taxon>
        <taxon>Bacillati</taxon>
        <taxon>Actinomycetota</taxon>
        <taxon>Actinomycetes</taxon>
        <taxon>Kitasatosporales</taxon>
        <taxon>Streptomycetaceae</taxon>
        <taxon>Streptomyces</taxon>
    </lineage>
</organism>
<dbReference type="EMBL" id="CP165727">
    <property type="protein sequence ID" value="XDV67258.1"/>
    <property type="molecule type" value="Genomic_DNA"/>
</dbReference>
<feature type="transmembrane region" description="Helical" evidence="1">
    <location>
        <begin position="104"/>
        <end position="125"/>
    </location>
</feature>
<keyword evidence="1" id="KW-0812">Transmembrane</keyword>
<keyword evidence="1" id="KW-1133">Transmembrane helix</keyword>
<sequence>MVLASPAHPTGPARASVPGLRSLRRPRQWDIAPGAEVVGACQLLLAWGLLVATQEASPGGFLVMFGVGPVAAVAVGFLHGLLLVKPLALLGRLTARLTAWPEPVAVLVLLVPVSAPPALLAHGWLRDHVASAPGFGALWACTVASAVLPVVAGACLRVRPVPLRALWGRGLTVTAVAVAVVTMAGFVRDLGV</sequence>
<feature type="transmembrane region" description="Helical" evidence="1">
    <location>
        <begin position="62"/>
        <end position="84"/>
    </location>
</feature>
<feature type="transmembrane region" description="Helical" evidence="1">
    <location>
        <begin position="31"/>
        <end position="50"/>
    </location>
</feature>